<dbReference type="InterPro" id="IPR003593">
    <property type="entry name" value="AAA+_ATPase"/>
</dbReference>
<keyword evidence="5 7" id="KW-0067">ATP-binding</keyword>
<dbReference type="InterPro" id="IPR013611">
    <property type="entry name" value="Transp-assoc_OB_typ2"/>
</dbReference>
<evidence type="ECO:0000256" key="5">
    <source>
        <dbReference type="ARBA" id="ARBA00022840"/>
    </source>
</evidence>
<dbReference type="SUPFAM" id="SSF52540">
    <property type="entry name" value="P-loop containing nucleoside triphosphate hydrolases"/>
    <property type="match status" value="1"/>
</dbReference>
<evidence type="ECO:0000256" key="3">
    <source>
        <dbReference type="ARBA" id="ARBA00022519"/>
    </source>
</evidence>
<keyword evidence="2" id="KW-1003">Cell membrane</keyword>
<evidence type="ECO:0000259" key="6">
    <source>
        <dbReference type="PROSITE" id="PS50893"/>
    </source>
</evidence>
<organism evidence="7 8">
    <name type="scientific">Pandoraea terrae</name>
    <dbReference type="NCBI Taxonomy" id="1537710"/>
    <lineage>
        <taxon>Bacteria</taxon>
        <taxon>Pseudomonadati</taxon>
        <taxon>Pseudomonadota</taxon>
        <taxon>Betaproteobacteria</taxon>
        <taxon>Burkholderiales</taxon>
        <taxon>Burkholderiaceae</taxon>
        <taxon>Pandoraea</taxon>
    </lineage>
</organism>
<keyword evidence="3" id="KW-0472">Membrane</keyword>
<evidence type="ECO:0000256" key="4">
    <source>
        <dbReference type="ARBA" id="ARBA00022741"/>
    </source>
</evidence>
<dbReference type="Gene3D" id="2.40.50.100">
    <property type="match status" value="1"/>
</dbReference>
<dbReference type="PROSITE" id="PS50893">
    <property type="entry name" value="ABC_TRANSPORTER_2"/>
    <property type="match status" value="1"/>
</dbReference>
<dbReference type="EMBL" id="CABPRZ010000002">
    <property type="protein sequence ID" value="VVD70475.1"/>
    <property type="molecule type" value="Genomic_DNA"/>
</dbReference>
<dbReference type="PANTHER" id="PTHR42781">
    <property type="entry name" value="SPERMIDINE/PUTRESCINE IMPORT ATP-BINDING PROTEIN POTA"/>
    <property type="match status" value="1"/>
</dbReference>
<name>A0A5E4S543_9BURK</name>
<keyword evidence="8" id="KW-1185">Reference proteome</keyword>
<gene>
    <name evidence="7" type="ORF">PTE30175_00540</name>
</gene>
<keyword evidence="4" id="KW-0547">Nucleotide-binding</keyword>
<dbReference type="GO" id="GO:0022857">
    <property type="term" value="F:transmembrane transporter activity"/>
    <property type="evidence" value="ECO:0007669"/>
    <property type="project" value="InterPro"/>
</dbReference>
<dbReference type="PROSITE" id="PS00211">
    <property type="entry name" value="ABC_TRANSPORTER_1"/>
    <property type="match status" value="1"/>
</dbReference>
<dbReference type="PANTHER" id="PTHR42781:SF4">
    <property type="entry name" value="SPERMIDINE_PUTRESCINE IMPORT ATP-BINDING PROTEIN POTA"/>
    <property type="match status" value="1"/>
</dbReference>
<sequence length="356" mass="39380">MNKLELRGVEKRFGDSIAVGGVDLAFEEGEFVSLLGPSGCGKTTTLRMIAGFIDPTAGTIEMDGKVLSTPSGSVPPERRHMSMIFQSYAVWPNMTVEQNVAFGLKLRRLPADELRKRVAEMLDVVQMRHLAQRYPAELSGGQQQRVALARAIVIKPAVLLLDEPLSNLDASLREEMRFEIRRLHGEFQITTIYVTHDQSEAMVTSDRIAVMNQGHIEQVDDPHTLYTKPRTRFVAGFIGRTNFIDGTCNGTEIVFDHFSIPKSALENGGALNGKITFSVRPQSMRLSRSPSERTGGAPQVEVKVIERAYLGEYWDYIVIPTHGSAKLRVTAPPLEVYGVGESVSLEFDPGHMAPVI</sequence>
<dbReference type="Pfam" id="PF08402">
    <property type="entry name" value="TOBE_2"/>
    <property type="match status" value="1"/>
</dbReference>
<dbReference type="Proteomes" id="UP000414233">
    <property type="component" value="Unassembled WGS sequence"/>
</dbReference>
<dbReference type="GO" id="GO:0005524">
    <property type="term" value="F:ATP binding"/>
    <property type="evidence" value="ECO:0007669"/>
    <property type="project" value="UniProtKB-KW"/>
</dbReference>
<dbReference type="SUPFAM" id="SSF50331">
    <property type="entry name" value="MOP-like"/>
    <property type="match status" value="1"/>
</dbReference>
<evidence type="ECO:0000313" key="8">
    <source>
        <dbReference type="Proteomes" id="UP000414233"/>
    </source>
</evidence>
<dbReference type="InterPro" id="IPR017871">
    <property type="entry name" value="ABC_transporter-like_CS"/>
</dbReference>
<dbReference type="GO" id="GO:0016887">
    <property type="term" value="F:ATP hydrolysis activity"/>
    <property type="evidence" value="ECO:0007669"/>
    <property type="project" value="InterPro"/>
</dbReference>
<reference evidence="7 8" key="1">
    <citation type="submission" date="2019-08" db="EMBL/GenBank/DDBJ databases">
        <authorList>
            <person name="Peeters C."/>
        </authorList>
    </citation>
    <scope>NUCLEOTIDE SEQUENCE [LARGE SCALE GENOMIC DNA]</scope>
    <source>
        <strain evidence="7 8">LMG 30175</strain>
    </source>
</reference>
<dbReference type="FunFam" id="3.40.50.300:FF:000425">
    <property type="entry name" value="Probable ABC transporter, ATP-binding subunit"/>
    <property type="match status" value="1"/>
</dbReference>
<protein>
    <submittedName>
        <fullName evidence="7">Fe3+/spermidine/putrescine ABC transporter ATP-binding protein</fullName>
    </submittedName>
</protein>
<dbReference type="InterPro" id="IPR003439">
    <property type="entry name" value="ABC_transporter-like_ATP-bd"/>
</dbReference>
<dbReference type="OrthoDB" id="5298774at2"/>
<keyword evidence="3" id="KW-0997">Cell inner membrane</keyword>
<dbReference type="InterPro" id="IPR027417">
    <property type="entry name" value="P-loop_NTPase"/>
</dbReference>
<keyword evidence="1" id="KW-0813">Transport</keyword>
<evidence type="ECO:0000256" key="2">
    <source>
        <dbReference type="ARBA" id="ARBA00022475"/>
    </source>
</evidence>
<dbReference type="Gene3D" id="3.40.50.300">
    <property type="entry name" value="P-loop containing nucleotide triphosphate hydrolases"/>
    <property type="match status" value="1"/>
</dbReference>
<accession>A0A5E4S543</accession>
<proteinExistence type="predicted"/>
<dbReference type="GO" id="GO:0043190">
    <property type="term" value="C:ATP-binding cassette (ABC) transporter complex"/>
    <property type="evidence" value="ECO:0007669"/>
    <property type="project" value="InterPro"/>
</dbReference>
<dbReference type="GO" id="GO:0015697">
    <property type="term" value="P:quaternary ammonium group transport"/>
    <property type="evidence" value="ECO:0007669"/>
    <property type="project" value="UniProtKB-ARBA"/>
</dbReference>
<dbReference type="InterPro" id="IPR050093">
    <property type="entry name" value="ABC_SmlMolc_Importer"/>
</dbReference>
<evidence type="ECO:0000313" key="7">
    <source>
        <dbReference type="EMBL" id="VVD70475.1"/>
    </source>
</evidence>
<dbReference type="InterPro" id="IPR008995">
    <property type="entry name" value="Mo/tungstate-bd_C_term_dom"/>
</dbReference>
<evidence type="ECO:0000256" key="1">
    <source>
        <dbReference type="ARBA" id="ARBA00022448"/>
    </source>
</evidence>
<dbReference type="Pfam" id="PF00005">
    <property type="entry name" value="ABC_tran"/>
    <property type="match status" value="1"/>
</dbReference>
<dbReference type="RefSeq" id="WP_150695510.1">
    <property type="nucleotide sequence ID" value="NZ_CABPRZ010000002.1"/>
</dbReference>
<dbReference type="AlphaFoldDB" id="A0A5E4S543"/>
<dbReference type="SMART" id="SM00382">
    <property type="entry name" value="AAA"/>
    <property type="match status" value="1"/>
</dbReference>
<feature type="domain" description="ABC transporter" evidence="6">
    <location>
        <begin position="4"/>
        <end position="238"/>
    </location>
</feature>